<dbReference type="InterPro" id="IPR051044">
    <property type="entry name" value="MAG_DAG_Lipase"/>
</dbReference>
<dbReference type="GO" id="GO:0016787">
    <property type="term" value="F:hydrolase activity"/>
    <property type="evidence" value="ECO:0007669"/>
    <property type="project" value="UniProtKB-KW"/>
</dbReference>
<dbReference type="OrthoDB" id="9788260at2"/>
<dbReference type="Proteomes" id="UP000598196">
    <property type="component" value="Unassembled WGS sequence"/>
</dbReference>
<evidence type="ECO:0000313" key="2">
    <source>
        <dbReference type="EMBL" id="GGO31276.1"/>
    </source>
</evidence>
<protein>
    <submittedName>
        <fullName evidence="2">Hydrolase</fullName>
    </submittedName>
</protein>
<comment type="caution">
    <text evidence="2">The sequence shown here is derived from an EMBL/GenBank/DDBJ whole genome shotgun (WGS) entry which is preliminary data.</text>
</comment>
<dbReference type="RefSeq" id="WP_146286484.1">
    <property type="nucleotide sequence ID" value="NZ_BMLP01000002.1"/>
</dbReference>
<reference evidence="2 3" key="1">
    <citation type="journal article" date="2014" name="Int. J. Syst. Evol. Microbiol.">
        <title>Complete genome sequence of Corynebacterium casei LMG S-19264T (=DSM 44701T), isolated from a smear-ripened cheese.</title>
        <authorList>
            <consortium name="US DOE Joint Genome Institute (JGI-PGF)"/>
            <person name="Walter F."/>
            <person name="Albersmeier A."/>
            <person name="Kalinowski J."/>
            <person name="Ruckert C."/>
        </authorList>
    </citation>
    <scope>NUCLEOTIDE SEQUENCE [LARGE SCALE GENOMIC DNA]</scope>
    <source>
        <strain evidence="2 3">CGMCC 1.7029</strain>
    </source>
</reference>
<proteinExistence type="predicted"/>
<name>A0A918DCB7_9RHOB</name>
<dbReference type="Pfam" id="PF12146">
    <property type="entry name" value="Hydrolase_4"/>
    <property type="match status" value="1"/>
</dbReference>
<accession>A0A918DCB7</accession>
<gene>
    <name evidence="2" type="primary">pldB</name>
    <name evidence="2" type="ORF">GCM10010991_17090</name>
</gene>
<organism evidence="2 3">
    <name type="scientific">Gemmobacter aquaticus</name>
    <dbReference type="NCBI Taxonomy" id="490185"/>
    <lineage>
        <taxon>Bacteria</taxon>
        <taxon>Pseudomonadati</taxon>
        <taxon>Pseudomonadota</taxon>
        <taxon>Alphaproteobacteria</taxon>
        <taxon>Rhodobacterales</taxon>
        <taxon>Paracoccaceae</taxon>
        <taxon>Gemmobacter</taxon>
    </lineage>
</organism>
<dbReference type="InterPro" id="IPR022742">
    <property type="entry name" value="Hydrolase_4"/>
</dbReference>
<dbReference type="SUPFAM" id="SSF53474">
    <property type="entry name" value="alpha/beta-Hydrolases"/>
    <property type="match status" value="1"/>
</dbReference>
<keyword evidence="2" id="KW-0378">Hydrolase</keyword>
<dbReference type="Gene3D" id="3.40.50.1820">
    <property type="entry name" value="alpha/beta hydrolase"/>
    <property type="match status" value="1"/>
</dbReference>
<evidence type="ECO:0000259" key="1">
    <source>
        <dbReference type="Pfam" id="PF12146"/>
    </source>
</evidence>
<dbReference type="PANTHER" id="PTHR11614">
    <property type="entry name" value="PHOSPHOLIPASE-RELATED"/>
    <property type="match status" value="1"/>
</dbReference>
<dbReference type="EMBL" id="BMLP01000002">
    <property type="protein sequence ID" value="GGO31276.1"/>
    <property type="molecule type" value="Genomic_DNA"/>
</dbReference>
<feature type="domain" description="Serine aminopeptidase S33" evidence="1">
    <location>
        <begin position="43"/>
        <end position="293"/>
    </location>
</feature>
<dbReference type="AlphaFoldDB" id="A0A918DCB7"/>
<dbReference type="InterPro" id="IPR029058">
    <property type="entry name" value="AB_hydrolase_fold"/>
</dbReference>
<sequence>MQAAPFYTDAARGPDGGHAVWWTTPDGTRLRLAHWPTVADRVLGTVLLFPGRSEYAEKYGPAAAALTSAGWHVVTIDWRGQGLASRRHPDPMLGHVDDFQEYQADVAALMQFVAALGLPEPFQILSHSMGGCIALRSLMGGLAVRSAVFSAPMWGIKLFPTVEPVAVNLASLMHRSGQGFRLTPTTSRASYVLHAGFRWNMLTRDPEMWHWMRQHLTQHPDLALGGPSLTWLHAAFNEMHALARMPSPTLAALTVIGSSERIICPRAVRKRMAQWTGGQLDIYPRCEHEVMMEVPLHRERFHSAVIEHFRQTAEMRAA</sequence>
<keyword evidence="3" id="KW-1185">Reference proteome</keyword>
<evidence type="ECO:0000313" key="3">
    <source>
        <dbReference type="Proteomes" id="UP000598196"/>
    </source>
</evidence>